<dbReference type="eggNOG" id="KOG0112">
    <property type="taxonomic scope" value="Eukaryota"/>
</dbReference>
<feature type="compositionally biased region" description="Basic residues" evidence="10">
    <location>
        <begin position="337"/>
        <end position="350"/>
    </location>
</feature>
<evidence type="ECO:0000256" key="5">
    <source>
        <dbReference type="ARBA" id="ARBA00023015"/>
    </source>
</evidence>
<dbReference type="SUPFAM" id="SSF54928">
    <property type="entry name" value="RNA-binding domain, RBD"/>
    <property type="match status" value="2"/>
</dbReference>
<keyword evidence="15" id="KW-1185">Reference proteome</keyword>
<feature type="compositionally biased region" description="Basic and acidic residues" evidence="10">
    <location>
        <begin position="327"/>
        <end position="336"/>
    </location>
</feature>
<feature type="compositionally biased region" description="Basic and acidic residues" evidence="10">
    <location>
        <begin position="374"/>
        <end position="389"/>
    </location>
</feature>
<evidence type="ECO:0000259" key="12">
    <source>
        <dbReference type="PROSITE" id="PS50917"/>
    </source>
</evidence>
<evidence type="ECO:0000256" key="2">
    <source>
        <dbReference type="ARBA" id="ARBA00005387"/>
    </source>
</evidence>
<dbReference type="CTD" id="20213660"/>
<dbReference type="InterPro" id="IPR010912">
    <property type="entry name" value="SPOC_met"/>
</dbReference>
<reference evidence="14" key="3">
    <citation type="submission" date="2015-06" db="UniProtKB">
        <authorList>
            <consortium name="EnsemblMetazoa"/>
        </authorList>
    </citation>
    <scope>IDENTIFICATION</scope>
</reference>
<dbReference type="HOGENOM" id="CLU_012724_1_0_1"/>
<feature type="compositionally biased region" description="Basic and acidic residues" evidence="10">
    <location>
        <begin position="415"/>
        <end position="425"/>
    </location>
</feature>
<dbReference type="FunCoup" id="T1FXW2">
    <property type="interactions" value="1153"/>
</dbReference>
<dbReference type="InterPro" id="IPR000504">
    <property type="entry name" value="RRM_dom"/>
</dbReference>
<dbReference type="FunFam" id="2.40.290.10:FF:000002">
    <property type="entry name" value="Spen family transcriptional repressor"/>
    <property type="match status" value="1"/>
</dbReference>
<dbReference type="GO" id="GO:0000381">
    <property type="term" value="P:regulation of alternative mRNA splicing, via spliceosome"/>
    <property type="evidence" value="ECO:0000318"/>
    <property type="project" value="GO_Central"/>
</dbReference>
<keyword evidence="8" id="KW-0539">Nucleus</keyword>
<evidence type="ECO:0000256" key="10">
    <source>
        <dbReference type="SAM" id="MobiDB-lite"/>
    </source>
</evidence>
<dbReference type="InterPro" id="IPR016194">
    <property type="entry name" value="SPOC-like_C_dom_sf"/>
</dbReference>
<evidence type="ECO:0000256" key="9">
    <source>
        <dbReference type="PROSITE-ProRule" id="PRU00176"/>
    </source>
</evidence>
<dbReference type="Gene3D" id="3.30.70.330">
    <property type="match status" value="3"/>
</dbReference>
<dbReference type="KEGG" id="hro:HELRODRAFT_64541"/>
<dbReference type="PANTHER" id="PTHR23189">
    <property type="entry name" value="RNA RECOGNITION MOTIF-CONTAINING"/>
    <property type="match status" value="1"/>
</dbReference>
<dbReference type="GeneID" id="20213660"/>
<dbReference type="InParanoid" id="T1FXW2"/>
<proteinExistence type="inferred from homology"/>
<dbReference type="EnsemblMetazoa" id="HelroT64541">
    <property type="protein sequence ID" value="HelroP64541"/>
    <property type="gene ID" value="HelroG64541"/>
</dbReference>
<dbReference type="Proteomes" id="UP000015101">
    <property type="component" value="Unassembled WGS sequence"/>
</dbReference>
<dbReference type="Pfam" id="PF00076">
    <property type="entry name" value="RRM_1"/>
    <property type="match status" value="2"/>
</dbReference>
<organism evidence="14 15">
    <name type="scientific">Helobdella robusta</name>
    <name type="common">Californian leech</name>
    <dbReference type="NCBI Taxonomy" id="6412"/>
    <lineage>
        <taxon>Eukaryota</taxon>
        <taxon>Metazoa</taxon>
        <taxon>Spiralia</taxon>
        <taxon>Lophotrochozoa</taxon>
        <taxon>Annelida</taxon>
        <taxon>Clitellata</taxon>
        <taxon>Hirudinea</taxon>
        <taxon>Rhynchobdellida</taxon>
        <taxon>Glossiphoniidae</taxon>
        <taxon>Helobdella</taxon>
    </lineage>
</organism>
<sequence length="607" mass="69050">MEFQFETFTSLRLSNINPRVPDEEVRETVYHCFKKFGEFNIKFAHTVDRRLVYVNFAHTEDAQAAKNAMSGRLELFDRLICIEPVNHNKQWNKPPFFRNDMFNINYVPPPKIPMDPLAVPPIEGPSVGAWEFQRRDARFPDAYFPLKPGEDQRQLIDMKHITPEEDKRATRTLFVANVDDQMAPETLKKFFDPFGIVEDIDIKCPVKGNGNPYAFIRFFNLDMAYAAKVELSGQFLGKYQCKIGYARPVPTTCVWIGGLTENVKKQDIIIQFERFGKIVAFQWPKDQSYAYVAYDNVESAQLAIMELRGFPVPGTLKGLKTDFAELKQMEGPQPKEKRSKKKHKHKKSRSRSASSNDEKRSRKTKHKRRKKVSRRSESEDSYSSDEKSKPSRKKKKRSVSTSSSSSESASSSSEPRNKMSSDKKRSAFQIGNIEAAETIIDLARCLPVLWSGPIELKNSTFYTHMHHVSGNGHLVDSLLNGLITSEHSALKINQRLRLDRSKLKEVERRINTSGDDGHCVLLAVSENSKDASKHRPLTNLVSYLKQKNAAGVLSLPSLTKQGQEAGLLHTFPPCEFAHGFLQRCAPKLTSLYNGNDYIVVILIKVSL</sequence>
<feature type="domain" description="SPOC" evidence="12">
    <location>
        <begin position="439"/>
        <end position="606"/>
    </location>
</feature>
<reference evidence="15" key="1">
    <citation type="submission" date="2012-12" db="EMBL/GenBank/DDBJ databases">
        <authorList>
            <person name="Hellsten U."/>
            <person name="Grimwood J."/>
            <person name="Chapman J.A."/>
            <person name="Shapiro H."/>
            <person name="Aerts A."/>
            <person name="Otillar R.P."/>
            <person name="Terry A.Y."/>
            <person name="Boore J.L."/>
            <person name="Simakov O."/>
            <person name="Marletaz F."/>
            <person name="Cho S.-J."/>
            <person name="Edsinger-Gonzales E."/>
            <person name="Havlak P."/>
            <person name="Kuo D.-H."/>
            <person name="Larsson T."/>
            <person name="Lv J."/>
            <person name="Arendt D."/>
            <person name="Savage R."/>
            <person name="Osoegawa K."/>
            <person name="de Jong P."/>
            <person name="Lindberg D.R."/>
            <person name="Seaver E.C."/>
            <person name="Weisblat D.A."/>
            <person name="Putnam N.H."/>
            <person name="Grigoriev I.V."/>
            <person name="Rokhsar D.S."/>
        </authorList>
    </citation>
    <scope>NUCLEOTIDE SEQUENCE</scope>
</reference>
<accession>T1FXW2</accession>
<keyword evidence="4 9" id="KW-0694">RNA-binding</keyword>
<evidence type="ECO:0000256" key="7">
    <source>
        <dbReference type="ARBA" id="ARBA00023163"/>
    </source>
</evidence>
<dbReference type="GO" id="GO:0005634">
    <property type="term" value="C:nucleus"/>
    <property type="evidence" value="ECO:0000318"/>
    <property type="project" value="GO_Central"/>
</dbReference>
<evidence type="ECO:0000256" key="3">
    <source>
        <dbReference type="ARBA" id="ARBA00022553"/>
    </source>
</evidence>
<gene>
    <name evidence="14" type="primary">20213660</name>
    <name evidence="13" type="ORF">HELRODRAFT_64541</name>
</gene>
<keyword evidence="3" id="KW-0597">Phosphoprotein</keyword>
<dbReference type="EMBL" id="KB096324">
    <property type="protein sequence ID" value="ESO05953.1"/>
    <property type="molecule type" value="Genomic_DNA"/>
</dbReference>
<dbReference type="InterPro" id="IPR012921">
    <property type="entry name" value="SPOC_C"/>
</dbReference>
<comment type="subcellular location">
    <subcellularLocation>
        <location evidence="1">Nucleus</location>
    </subcellularLocation>
</comment>
<dbReference type="OrthoDB" id="10050565at2759"/>
<evidence type="ECO:0000259" key="11">
    <source>
        <dbReference type="PROSITE" id="PS50102"/>
    </source>
</evidence>
<evidence type="ECO:0000256" key="8">
    <source>
        <dbReference type="ARBA" id="ARBA00023242"/>
    </source>
</evidence>
<evidence type="ECO:0000313" key="13">
    <source>
        <dbReference type="EMBL" id="ESO05953.1"/>
    </source>
</evidence>
<dbReference type="SUPFAM" id="SSF100939">
    <property type="entry name" value="SPOC domain-like"/>
    <property type="match status" value="1"/>
</dbReference>
<feature type="compositionally biased region" description="Low complexity" evidence="10">
    <location>
        <begin position="399"/>
        <end position="413"/>
    </location>
</feature>
<evidence type="ECO:0000256" key="6">
    <source>
        <dbReference type="ARBA" id="ARBA00023054"/>
    </source>
</evidence>
<dbReference type="STRING" id="6412.T1FXW2"/>
<evidence type="ECO:0000313" key="14">
    <source>
        <dbReference type="EnsemblMetazoa" id="HelroP64541"/>
    </source>
</evidence>
<dbReference type="InterPro" id="IPR012677">
    <property type="entry name" value="Nucleotide-bd_a/b_plait_sf"/>
</dbReference>
<protein>
    <submittedName>
        <fullName evidence="13 14">Uncharacterized protein</fullName>
    </submittedName>
</protein>
<dbReference type="GO" id="GO:0003729">
    <property type="term" value="F:mRNA binding"/>
    <property type="evidence" value="ECO:0000318"/>
    <property type="project" value="GO_Central"/>
</dbReference>
<feature type="domain" description="RRM" evidence="11">
    <location>
        <begin position="252"/>
        <end position="326"/>
    </location>
</feature>
<dbReference type="EMBL" id="AMQM01000482">
    <property type="status" value="NOT_ANNOTATED_CDS"/>
    <property type="molecule type" value="Genomic_DNA"/>
</dbReference>
<evidence type="ECO:0000256" key="4">
    <source>
        <dbReference type="ARBA" id="ARBA00022884"/>
    </source>
</evidence>
<dbReference type="InterPro" id="IPR035979">
    <property type="entry name" value="RBD_domain_sf"/>
</dbReference>
<feature type="region of interest" description="Disordered" evidence="10">
    <location>
        <begin position="327"/>
        <end position="425"/>
    </location>
</feature>
<dbReference type="Gene3D" id="2.40.290.10">
    <property type="match status" value="1"/>
</dbReference>
<keyword evidence="5" id="KW-0805">Transcription regulation</keyword>
<name>T1FXW2_HELRO</name>
<dbReference type="PROSITE" id="PS50917">
    <property type="entry name" value="SPOC"/>
    <property type="match status" value="1"/>
</dbReference>
<dbReference type="Pfam" id="PF07744">
    <property type="entry name" value="SPOC"/>
    <property type="match status" value="1"/>
</dbReference>
<dbReference type="RefSeq" id="XP_009015321.1">
    <property type="nucleotide sequence ID" value="XM_009017073.1"/>
</dbReference>
<dbReference type="OMA" id="GLFRQFQ"/>
<evidence type="ECO:0000313" key="15">
    <source>
        <dbReference type="Proteomes" id="UP000015101"/>
    </source>
</evidence>
<dbReference type="AlphaFoldDB" id="T1FXW2"/>
<feature type="domain" description="RRM" evidence="11">
    <location>
        <begin position="171"/>
        <end position="248"/>
    </location>
</feature>
<keyword evidence="7" id="KW-0804">Transcription</keyword>
<evidence type="ECO:0000256" key="1">
    <source>
        <dbReference type="ARBA" id="ARBA00004123"/>
    </source>
</evidence>
<keyword evidence="6" id="KW-0175">Coiled coil</keyword>
<dbReference type="PROSITE" id="PS50102">
    <property type="entry name" value="RRM"/>
    <property type="match status" value="2"/>
</dbReference>
<comment type="similarity">
    <text evidence="2">Belongs to the RRM Spen family.</text>
</comment>
<dbReference type="SMART" id="SM00360">
    <property type="entry name" value="RRM"/>
    <property type="match status" value="3"/>
</dbReference>
<feature type="compositionally biased region" description="Basic residues" evidence="10">
    <location>
        <begin position="361"/>
        <end position="373"/>
    </location>
</feature>
<reference evidence="13 15" key="2">
    <citation type="journal article" date="2013" name="Nature">
        <title>Insights into bilaterian evolution from three spiralian genomes.</title>
        <authorList>
            <person name="Simakov O."/>
            <person name="Marletaz F."/>
            <person name="Cho S.J."/>
            <person name="Edsinger-Gonzales E."/>
            <person name="Havlak P."/>
            <person name="Hellsten U."/>
            <person name="Kuo D.H."/>
            <person name="Larsson T."/>
            <person name="Lv J."/>
            <person name="Arendt D."/>
            <person name="Savage R."/>
            <person name="Osoegawa K."/>
            <person name="de Jong P."/>
            <person name="Grimwood J."/>
            <person name="Chapman J.A."/>
            <person name="Shapiro H."/>
            <person name="Aerts A."/>
            <person name="Otillar R.P."/>
            <person name="Terry A.Y."/>
            <person name="Boore J.L."/>
            <person name="Grigoriev I.V."/>
            <person name="Lindberg D.R."/>
            <person name="Seaver E.C."/>
            <person name="Weisblat D.A."/>
            <person name="Putnam N.H."/>
            <person name="Rokhsar D.S."/>
        </authorList>
    </citation>
    <scope>NUCLEOTIDE SEQUENCE</scope>
</reference>
<dbReference type="CDD" id="cd21544">
    <property type="entry name" value="SPOC_RBM15-like"/>
    <property type="match status" value="1"/>
</dbReference>